<sequence length="52" mass="5720">MCLRSGYVPDLKVMVLSRLVGFIRTLNFDEALILACERSILCDSSACIGRLG</sequence>
<evidence type="ECO:0000313" key="1">
    <source>
        <dbReference type="EMBL" id="CDI04552.1"/>
    </source>
</evidence>
<comment type="caution">
    <text evidence="1">The sequence shown here is derived from an EMBL/GenBank/DDBJ whole genome shotgun (WGS) entry which is preliminary data.</text>
</comment>
<protein>
    <submittedName>
        <fullName evidence="1">Uncharacterized protein</fullName>
    </submittedName>
</protein>
<dbReference type="EMBL" id="CBTJ020000112">
    <property type="protein sequence ID" value="CDI04552.1"/>
    <property type="molecule type" value="Genomic_DNA"/>
</dbReference>
<reference evidence="1" key="1">
    <citation type="submission" date="2013-07" db="EMBL/GenBank/DDBJ databases">
        <authorList>
            <person name="McIlroy S."/>
        </authorList>
    </citation>
    <scope>NUCLEOTIDE SEQUENCE [LARGE SCALE GENOMIC DNA]</scope>
    <source>
        <strain evidence="1">Run_A_D11</strain>
    </source>
</reference>
<proteinExistence type="predicted"/>
<reference evidence="1" key="2">
    <citation type="submission" date="2014-03" db="EMBL/GenBank/DDBJ databases">
        <title>Candidatus Competibacter-lineage genomes retrieved from metagenomes reveal functional metabolic diversity.</title>
        <authorList>
            <person name="McIlroy S.J."/>
            <person name="Albertsen M."/>
            <person name="Andresen E.K."/>
            <person name="Saunders A.M."/>
            <person name="Kristiansen R."/>
            <person name="Stokholm-Bjerregaard M."/>
            <person name="Nielsen K.L."/>
            <person name="Nielsen P.H."/>
        </authorList>
    </citation>
    <scope>NUCLEOTIDE SEQUENCE</scope>
    <source>
        <strain evidence="1">Run_A_D11</strain>
    </source>
</reference>
<organism evidence="1 2">
    <name type="scientific">Candidatus Competibacter denitrificans Run_A_D11</name>
    <dbReference type="NCBI Taxonomy" id="1400863"/>
    <lineage>
        <taxon>Bacteria</taxon>
        <taxon>Pseudomonadati</taxon>
        <taxon>Pseudomonadota</taxon>
        <taxon>Gammaproteobacteria</taxon>
        <taxon>Candidatus Competibacteraceae</taxon>
        <taxon>Candidatus Competibacter</taxon>
    </lineage>
</organism>
<accession>W6MA38</accession>
<dbReference type="AlphaFoldDB" id="W6MA38"/>
<keyword evidence="2" id="KW-1185">Reference proteome</keyword>
<evidence type="ECO:0000313" key="2">
    <source>
        <dbReference type="Proteomes" id="UP000035760"/>
    </source>
</evidence>
<dbReference type="Proteomes" id="UP000035760">
    <property type="component" value="Unassembled WGS sequence"/>
</dbReference>
<gene>
    <name evidence="1" type="ORF">BN873_990023</name>
</gene>
<name>W6MA38_9GAMM</name>